<reference evidence="1 2" key="1">
    <citation type="submission" date="2017-06" db="EMBL/GenBank/DDBJ databases">
        <title>Comparative genomic analysis of Ambrosia Fusariam Clade fungi.</title>
        <authorList>
            <person name="Stajich J.E."/>
            <person name="Carrillo J."/>
            <person name="Kijimoto T."/>
            <person name="Eskalen A."/>
            <person name="O'Donnell K."/>
            <person name="Kasson M."/>
        </authorList>
    </citation>
    <scope>NUCLEOTIDE SEQUENCE [LARGE SCALE GENOMIC DNA]</scope>
    <source>
        <strain evidence="1 2">UCR1854</strain>
    </source>
</reference>
<dbReference type="EMBL" id="MIKF01001100">
    <property type="protein sequence ID" value="RTE68150.1"/>
    <property type="molecule type" value="Genomic_DNA"/>
</dbReference>
<dbReference type="Proteomes" id="UP000287124">
    <property type="component" value="Unassembled WGS sequence"/>
</dbReference>
<evidence type="ECO:0000313" key="2">
    <source>
        <dbReference type="Proteomes" id="UP000287124"/>
    </source>
</evidence>
<evidence type="ECO:0000313" key="1">
    <source>
        <dbReference type="EMBL" id="RTE68150.1"/>
    </source>
</evidence>
<keyword evidence="2" id="KW-1185">Reference proteome</keyword>
<gene>
    <name evidence="1" type="ORF">BHE90_017472</name>
</gene>
<sequence length="119" mass="13030">MIQVSREIADQKEDKVHYEDFLDRSFQVVGTRTATKLAGPSTHVFVAEPRTLTITNFLGVQNIININYRRDLPQGLTFLVGDNGTDCCPAIGSSLPGKTQFGKEAIELALVHHAAETAC</sequence>
<name>A0A430KXD2_9HYPO</name>
<accession>A0A430KXD2</accession>
<protein>
    <submittedName>
        <fullName evidence="1">Uncharacterized protein</fullName>
    </submittedName>
</protein>
<proteinExistence type="predicted"/>
<comment type="caution">
    <text evidence="1">The sequence shown here is derived from an EMBL/GenBank/DDBJ whole genome shotgun (WGS) entry which is preliminary data.</text>
</comment>
<dbReference type="AlphaFoldDB" id="A0A430KXD2"/>
<organism evidence="1 2">
    <name type="scientific">Fusarium euwallaceae</name>
    <dbReference type="NCBI Taxonomy" id="1147111"/>
    <lineage>
        <taxon>Eukaryota</taxon>
        <taxon>Fungi</taxon>
        <taxon>Dikarya</taxon>
        <taxon>Ascomycota</taxon>
        <taxon>Pezizomycotina</taxon>
        <taxon>Sordariomycetes</taxon>
        <taxon>Hypocreomycetidae</taxon>
        <taxon>Hypocreales</taxon>
        <taxon>Nectriaceae</taxon>
        <taxon>Fusarium</taxon>
        <taxon>Fusarium solani species complex</taxon>
    </lineage>
</organism>